<dbReference type="GO" id="GO:0016020">
    <property type="term" value="C:membrane"/>
    <property type="evidence" value="ECO:0007669"/>
    <property type="project" value="UniProtKB-SubCell"/>
</dbReference>
<dbReference type="Gene3D" id="3.90.380.10">
    <property type="entry name" value="Naphthalene 1,2-dioxygenase Alpha Subunit, Chain A, domain 1"/>
    <property type="match status" value="1"/>
</dbReference>
<evidence type="ECO:0000256" key="1">
    <source>
        <dbReference type="ARBA" id="ARBA00004370"/>
    </source>
</evidence>
<dbReference type="OrthoDB" id="426882at2759"/>
<reference evidence="6" key="1">
    <citation type="submission" date="2020-06" db="EMBL/GenBank/DDBJ databases">
        <authorList>
            <consortium name="Plant Systems Biology data submission"/>
        </authorList>
    </citation>
    <scope>NUCLEOTIDE SEQUENCE</scope>
    <source>
        <strain evidence="6">D6</strain>
    </source>
</reference>
<dbReference type="PANTHER" id="PTHR21266:SF32">
    <property type="entry name" value="CHOLESTEROL 7-DESATURASE NVD"/>
    <property type="match status" value="1"/>
</dbReference>
<evidence type="ECO:0000256" key="2">
    <source>
        <dbReference type="ARBA" id="ARBA00022692"/>
    </source>
</evidence>
<dbReference type="GO" id="GO:0005737">
    <property type="term" value="C:cytoplasm"/>
    <property type="evidence" value="ECO:0007669"/>
    <property type="project" value="TreeGrafter"/>
</dbReference>
<dbReference type="GO" id="GO:0016491">
    <property type="term" value="F:oxidoreductase activity"/>
    <property type="evidence" value="ECO:0007669"/>
    <property type="project" value="UniProtKB-KW"/>
</dbReference>
<dbReference type="EMBL" id="CAICTM010000017">
    <property type="protein sequence ID" value="CAB9497286.1"/>
    <property type="molecule type" value="Genomic_DNA"/>
</dbReference>
<evidence type="ECO:0000256" key="5">
    <source>
        <dbReference type="ARBA" id="ARBA00023136"/>
    </source>
</evidence>
<comment type="subcellular location">
    <subcellularLocation>
        <location evidence="1">Membrane</location>
    </subcellularLocation>
</comment>
<evidence type="ECO:0000313" key="6">
    <source>
        <dbReference type="EMBL" id="CAB9497286.1"/>
    </source>
</evidence>
<dbReference type="SUPFAM" id="SSF55961">
    <property type="entry name" value="Bet v1-like"/>
    <property type="match status" value="1"/>
</dbReference>
<gene>
    <name evidence="6" type="ORF">SEMRO_17_G012370.1</name>
</gene>
<keyword evidence="5" id="KW-0472">Membrane</keyword>
<name>A0A9N8D8R9_9STRA</name>
<evidence type="ECO:0000256" key="4">
    <source>
        <dbReference type="ARBA" id="ARBA00023002"/>
    </source>
</evidence>
<keyword evidence="7" id="KW-1185">Reference proteome</keyword>
<keyword evidence="4" id="KW-0560">Oxidoreductase</keyword>
<dbReference type="AlphaFoldDB" id="A0A9N8D8R9"/>
<comment type="caution">
    <text evidence="6">The sequence shown here is derived from an EMBL/GenBank/DDBJ whole genome shotgun (WGS) entry which is preliminary data.</text>
</comment>
<keyword evidence="3" id="KW-1133">Transmembrane helix</keyword>
<accession>A0A9N8D8R9</accession>
<evidence type="ECO:0000313" key="7">
    <source>
        <dbReference type="Proteomes" id="UP001153069"/>
    </source>
</evidence>
<dbReference type="Proteomes" id="UP001153069">
    <property type="component" value="Unassembled WGS sequence"/>
</dbReference>
<proteinExistence type="predicted"/>
<organism evidence="6 7">
    <name type="scientific">Seminavis robusta</name>
    <dbReference type="NCBI Taxonomy" id="568900"/>
    <lineage>
        <taxon>Eukaryota</taxon>
        <taxon>Sar</taxon>
        <taxon>Stramenopiles</taxon>
        <taxon>Ochrophyta</taxon>
        <taxon>Bacillariophyta</taxon>
        <taxon>Bacillariophyceae</taxon>
        <taxon>Bacillariophycidae</taxon>
        <taxon>Naviculales</taxon>
        <taxon>Naviculaceae</taxon>
        <taxon>Seminavis</taxon>
    </lineage>
</organism>
<dbReference type="PANTHER" id="PTHR21266">
    <property type="entry name" value="IRON-SULFUR DOMAIN CONTAINING PROTEIN"/>
    <property type="match status" value="1"/>
</dbReference>
<evidence type="ECO:0000256" key="3">
    <source>
        <dbReference type="ARBA" id="ARBA00022989"/>
    </source>
</evidence>
<sequence length="429" mass="47652">MVWIWADADAHELAETVPLPISPLLQQFLKDYPDSGYMRDLPYGMELLGENLADLSHLPFSHHSVAGFDRNDAKPLNLKLWSEEERTKAAKKEVKAVQEASKGSLSQPIVVPRFQTNVLNAAETDPSMIARSKFKRATPNNNTMATTAFYDPCHIRYRRLFGASNSDKTNGANIEMFLCPIGPGKSRVMLFNSFERFLQHNLEAAVQEKKSLFGRWKQRFIHSRIRNYFLGASARGHRDLNGIFDGDAVFLNQQGLQMATEGLKPSGYSTPSTADVAVRSFRRWLDAASAATDRTAIIPTHAAKMAVKSVAGPLITDPTRADRTTMLDRYNQHTKNCKVCSEALAGLQRRQKVLARLSSFLLGVSGSAVTLAVFSAVSSLAGNLAKRFSSILAIASILASWLVRRHAGTLCQKIQEFHYVGYDHSTKDY</sequence>
<protein>
    <submittedName>
        <fullName evidence="6">Pheophorbide a oxygenase</fullName>
    </submittedName>
</protein>
<dbReference type="InterPro" id="IPR050584">
    <property type="entry name" value="Cholesterol_7-desaturase"/>
</dbReference>
<keyword evidence="2" id="KW-0812">Transmembrane</keyword>